<dbReference type="InterPro" id="IPR011022">
    <property type="entry name" value="Arrestin_C-like"/>
</dbReference>
<dbReference type="GO" id="GO:0015031">
    <property type="term" value="P:protein transport"/>
    <property type="evidence" value="ECO:0007669"/>
    <property type="project" value="TreeGrafter"/>
</dbReference>
<proteinExistence type="inferred from homology"/>
<comment type="similarity">
    <text evidence="1">Belongs to the arrestin family.</text>
</comment>
<feature type="compositionally biased region" description="Acidic residues" evidence="2">
    <location>
        <begin position="351"/>
        <end position="363"/>
    </location>
</feature>
<feature type="domain" description="Arrestin C-terminal-like" evidence="3">
    <location>
        <begin position="168"/>
        <end position="305"/>
    </location>
</feature>
<dbReference type="AlphaFoldDB" id="A0AAE0YI89"/>
<feature type="region of interest" description="Disordered" evidence="2">
    <location>
        <begin position="351"/>
        <end position="457"/>
    </location>
</feature>
<name>A0AAE0YI89_9GAST</name>
<dbReference type="InterPro" id="IPR014752">
    <property type="entry name" value="Arrestin-like_C"/>
</dbReference>
<reference evidence="4" key="1">
    <citation type="journal article" date="2023" name="G3 (Bethesda)">
        <title>A reference genome for the long-term kleptoplast-retaining sea slug Elysia crispata morphotype clarki.</title>
        <authorList>
            <person name="Eastman K.E."/>
            <person name="Pendleton A.L."/>
            <person name="Shaikh M.A."/>
            <person name="Suttiyut T."/>
            <person name="Ogas R."/>
            <person name="Tomko P."/>
            <person name="Gavelis G."/>
            <person name="Widhalm J.R."/>
            <person name="Wisecaver J.H."/>
        </authorList>
    </citation>
    <scope>NUCLEOTIDE SEQUENCE</scope>
    <source>
        <strain evidence="4">ECLA1</strain>
    </source>
</reference>
<gene>
    <name evidence="4" type="ORF">RRG08_030322</name>
</gene>
<dbReference type="PANTHER" id="PTHR11188:SF176">
    <property type="entry name" value="ARRESTIN DOMAIN-CONTAINING PROTEIN 1"/>
    <property type="match status" value="1"/>
</dbReference>
<dbReference type="InterPro" id="IPR014756">
    <property type="entry name" value="Ig_E-set"/>
</dbReference>
<dbReference type="SMART" id="SM01017">
    <property type="entry name" value="Arrestin_C"/>
    <property type="match status" value="1"/>
</dbReference>
<accession>A0AAE0YI89</accession>
<dbReference type="InterPro" id="IPR050357">
    <property type="entry name" value="Arrestin_domain-protein"/>
</dbReference>
<dbReference type="PANTHER" id="PTHR11188">
    <property type="entry name" value="ARRESTIN DOMAIN CONTAINING PROTEIN"/>
    <property type="match status" value="1"/>
</dbReference>
<dbReference type="EMBL" id="JAWDGP010006114">
    <property type="protein sequence ID" value="KAK3746911.1"/>
    <property type="molecule type" value="Genomic_DNA"/>
</dbReference>
<dbReference type="GO" id="GO:0005737">
    <property type="term" value="C:cytoplasm"/>
    <property type="evidence" value="ECO:0007669"/>
    <property type="project" value="TreeGrafter"/>
</dbReference>
<dbReference type="Pfam" id="PF00339">
    <property type="entry name" value="Arrestin_N"/>
    <property type="match status" value="1"/>
</dbReference>
<comment type="caution">
    <text evidence="4">The sequence shown here is derived from an EMBL/GenBank/DDBJ whole genome shotgun (WGS) entry which is preliminary data.</text>
</comment>
<keyword evidence="5" id="KW-1185">Reference proteome</keyword>
<feature type="compositionally biased region" description="Low complexity" evidence="2">
    <location>
        <begin position="396"/>
        <end position="409"/>
    </location>
</feature>
<evidence type="ECO:0000313" key="5">
    <source>
        <dbReference type="Proteomes" id="UP001283361"/>
    </source>
</evidence>
<dbReference type="Pfam" id="PF02752">
    <property type="entry name" value="Arrestin_C"/>
    <property type="match status" value="1"/>
</dbReference>
<evidence type="ECO:0000313" key="4">
    <source>
        <dbReference type="EMBL" id="KAK3746911.1"/>
    </source>
</evidence>
<organism evidence="4 5">
    <name type="scientific">Elysia crispata</name>
    <name type="common">lettuce slug</name>
    <dbReference type="NCBI Taxonomy" id="231223"/>
    <lineage>
        <taxon>Eukaryota</taxon>
        <taxon>Metazoa</taxon>
        <taxon>Spiralia</taxon>
        <taxon>Lophotrochozoa</taxon>
        <taxon>Mollusca</taxon>
        <taxon>Gastropoda</taxon>
        <taxon>Heterobranchia</taxon>
        <taxon>Euthyneura</taxon>
        <taxon>Panpulmonata</taxon>
        <taxon>Sacoglossa</taxon>
        <taxon>Placobranchoidea</taxon>
        <taxon>Plakobranchidae</taxon>
        <taxon>Elysia</taxon>
    </lineage>
</organism>
<dbReference type="InterPro" id="IPR011021">
    <property type="entry name" value="Arrestin-like_N"/>
</dbReference>
<dbReference type="Gene3D" id="2.60.40.640">
    <property type="match status" value="2"/>
</dbReference>
<protein>
    <recommendedName>
        <fullName evidence="3">Arrestin C-terminal-like domain-containing protein</fullName>
    </recommendedName>
</protein>
<evidence type="ECO:0000259" key="3">
    <source>
        <dbReference type="SMART" id="SM01017"/>
    </source>
</evidence>
<dbReference type="Proteomes" id="UP001283361">
    <property type="component" value="Unassembled WGS sequence"/>
</dbReference>
<evidence type="ECO:0000256" key="1">
    <source>
        <dbReference type="ARBA" id="ARBA00005298"/>
    </source>
</evidence>
<evidence type="ECO:0000256" key="2">
    <source>
        <dbReference type="SAM" id="MobiDB-lite"/>
    </source>
</evidence>
<sequence>MRVELFEVHFNNSNSIYIGGQTVSGKVVVKLTKATRIDSIDIKFTGRAKSKWDVSNGDSSKQYKATEVYIDSEHHLYRCRGENDLQPAGLHMYPFDFTLPSDVPSSFEGRRGFVRYLCMVTLDRGWKGVLQIEQDLTVIRHLDLNQVPHAGLPQNLDREEVYEGCCCDSGDVTAKLQLPKCGYVPGEPLLYNLVVENKATSSICGLVMSLIQTVRYTGYSDSLFSSGNPKYHDKVNSWTLRQADEEIPPGKTATYNSHCIIPAVAPSLLEGCNIIDINYELHVEVPVGWRTIQLCCVVFIGTIPLRQSRTASAPIEPVADSGLEPVTGHNFDMPPSYEECVFGRMESQELEPGDIGVDDDDDNETRGGAGGSSNTALRRSRLHRLPSYPYYSFENPSPSASATPAPLSSMRLDNSYPDPPPLPQGENQGYQLLPVSEQPTYTSLPPPPSYESLGLNG</sequence>
<dbReference type="SUPFAM" id="SSF81296">
    <property type="entry name" value="E set domains"/>
    <property type="match status" value="2"/>
</dbReference>